<evidence type="ECO:0000313" key="3">
    <source>
        <dbReference type="Proteomes" id="UP000821656"/>
    </source>
</evidence>
<feature type="transmembrane region" description="Helical" evidence="1">
    <location>
        <begin position="19"/>
        <end position="35"/>
    </location>
</feature>
<dbReference type="AlphaFoldDB" id="A0A9Q5CYK6"/>
<protein>
    <submittedName>
        <fullName evidence="2">Uncharacterized protein</fullName>
    </submittedName>
</protein>
<accession>A0A9Q5CYK6</accession>
<keyword evidence="1" id="KW-1133">Transmembrane helix</keyword>
<keyword evidence="1" id="KW-0812">Transmembrane</keyword>
<comment type="caution">
    <text evidence="2">The sequence shown here is derived from an EMBL/GenBank/DDBJ whole genome shotgun (WGS) entry which is preliminary data.</text>
</comment>
<evidence type="ECO:0000256" key="1">
    <source>
        <dbReference type="SAM" id="Phobius"/>
    </source>
</evidence>
<keyword evidence="1" id="KW-0472">Membrane</keyword>
<dbReference type="Proteomes" id="UP000821656">
    <property type="component" value="Unassembled WGS sequence"/>
</dbReference>
<sequence>MWKSYTGIYSTRLKITSGWKLNPFFLAELLLHLFLKEMKSNNMRIIIGFM</sequence>
<name>A0A9Q5CYK6_CLOBE</name>
<dbReference type="RefSeq" id="WP_155772797.1">
    <property type="nucleotide sequence ID" value="NZ_CP016090.1"/>
</dbReference>
<dbReference type="EMBL" id="JABSXK010000001">
    <property type="protein sequence ID" value="NRV12116.1"/>
    <property type="molecule type" value="Genomic_DNA"/>
</dbReference>
<organism evidence="2 3">
    <name type="scientific">Clostridium beijerinckii</name>
    <name type="common">Clostridium MP</name>
    <dbReference type="NCBI Taxonomy" id="1520"/>
    <lineage>
        <taxon>Bacteria</taxon>
        <taxon>Bacillati</taxon>
        <taxon>Bacillota</taxon>
        <taxon>Clostridia</taxon>
        <taxon>Eubacteriales</taxon>
        <taxon>Clostridiaceae</taxon>
        <taxon>Clostridium</taxon>
    </lineage>
</organism>
<gene>
    <name evidence="2" type="ORF">DFH45_005079</name>
</gene>
<proteinExistence type="predicted"/>
<reference evidence="2" key="1">
    <citation type="submission" date="2020-05" db="EMBL/GenBank/DDBJ databases">
        <title>Genomic insights into acetone-butanol-ethanol (ABE) fermentation by sequencing solventogenic clostridia strains.</title>
        <authorList>
            <person name="Brown S."/>
        </authorList>
    </citation>
    <scope>NUCLEOTIDE SEQUENCE</scope>
    <source>
        <strain evidence="2">DJ126</strain>
    </source>
</reference>
<evidence type="ECO:0000313" key="2">
    <source>
        <dbReference type="EMBL" id="NRV12116.1"/>
    </source>
</evidence>